<feature type="compositionally biased region" description="Basic residues" evidence="1">
    <location>
        <begin position="315"/>
        <end position="330"/>
    </location>
</feature>
<accession>A0A177C6K4</accession>
<reference evidence="2 3" key="1">
    <citation type="submission" date="2016-05" db="EMBL/GenBank/DDBJ databases">
        <title>Comparative analysis of secretome profiles of manganese(II)-oxidizing ascomycete fungi.</title>
        <authorList>
            <consortium name="DOE Joint Genome Institute"/>
            <person name="Zeiner C.A."/>
            <person name="Purvine S.O."/>
            <person name="Zink E.M."/>
            <person name="Wu S."/>
            <person name="Pasa-Tolic L."/>
            <person name="Chaput D.L."/>
            <person name="Haridas S."/>
            <person name="Grigoriev I.V."/>
            <person name="Santelli C.M."/>
            <person name="Hansel C.M."/>
        </authorList>
    </citation>
    <scope>NUCLEOTIDE SEQUENCE [LARGE SCALE GENOMIC DNA]</scope>
    <source>
        <strain evidence="2 3">AP3s5-JAC2a</strain>
    </source>
</reference>
<sequence length="354" mass="39231">MGHDAQRRSKARRLQHQQRGGDGRWADGHCNRVLDGFTSQWSEALRENAQARRGPQASGWLRADKMKRTSRAAHRKGTQQSPVLRVALAQRIPLPGQHRAAVTNVHVTVRNLVCARPVEHPTAGRGFLAMPVTVRTEAAPWCCDTDAPCWTCLLDQLACISQPFRLRGGRERHVGTLSPTAHARFEARSVLHHPSRGTEVAAEAGTHAATPYRVWPKFNGVFVSFLGDMSSLVDVVVPGILHRSTCTSPGRFDIPAANRLPPAITVTRTHRQRKRIETLDLPHWSREPCAGHSVDGAADHGPPRQERSAACSSHSQRRSKSKAKQSKAKRSTNDKRPSRQRMPACRNGCCMHPK</sequence>
<dbReference type="GeneID" id="28763887"/>
<feature type="compositionally biased region" description="Basic and acidic residues" evidence="1">
    <location>
        <begin position="19"/>
        <end position="28"/>
    </location>
</feature>
<feature type="region of interest" description="Disordered" evidence="1">
    <location>
        <begin position="287"/>
        <end position="354"/>
    </location>
</feature>
<feature type="region of interest" description="Disordered" evidence="1">
    <location>
        <begin position="1"/>
        <end position="28"/>
    </location>
</feature>
<feature type="compositionally biased region" description="Basic and acidic residues" evidence="1">
    <location>
        <begin position="297"/>
        <end position="307"/>
    </location>
</feature>
<protein>
    <submittedName>
        <fullName evidence="2">Uncharacterized protein</fullName>
    </submittedName>
</protein>
<proteinExistence type="predicted"/>
<feature type="region of interest" description="Disordered" evidence="1">
    <location>
        <begin position="48"/>
        <end position="80"/>
    </location>
</feature>
<dbReference type="EMBL" id="KV441556">
    <property type="protein sequence ID" value="OAG02330.1"/>
    <property type="molecule type" value="Genomic_DNA"/>
</dbReference>
<evidence type="ECO:0000256" key="1">
    <source>
        <dbReference type="SAM" id="MobiDB-lite"/>
    </source>
</evidence>
<evidence type="ECO:0000313" key="3">
    <source>
        <dbReference type="Proteomes" id="UP000077069"/>
    </source>
</evidence>
<dbReference type="RefSeq" id="XP_018032695.1">
    <property type="nucleotide sequence ID" value="XM_018180401.1"/>
</dbReference>
<organism evidence="2 3">
    <name type="scientific">Paraphaeosphaeria sporulosa</name>
    <dbReference type="NCBI Taxonomy" id="1460663"/>
    <lineage>
        <taxon>Eukaryota</taxon>
        <taxon>Fungi</taxon>
        <taxon>Dikarya</taxon>
        <taxon>Ascomycota</taxon>
        <taxon>Pezizomycotina</taxon>
        <taxon>Dothideomycetes</taxon>
        <taxon>Pleosporomycetidae</taxon>
        <taxon>Pleosporales</taxon>
        <taxon>Massarineae</taxon>
        <taxon>Didymosphaeriaceae</taxon>
        <taxon>Paraphaeosphaeria</taxon>
    </lineage>
</organism>
<dbReference type="AlphaFoldDB" id="A0A177C6K4"/>
<dbReference type="InParanoid" id="A0A177C6K4"/>
<gene>
    <name evidence="2" type="ORF">CC84DRAFT_1179253</name>
</gene>
<dbReference type="OrthoDB" id="10674468at2759"/>
<dbReference type="Proteomes" id="UP000077069">
    <property type="component" value="Unassembled WGS sequence"/>
</dbReference>
<name>A0A177C6K4_9PLEO</name>
<feature type="compositionally biased region" description="Basic residues" evidence="1">
    <location>
        <begin position="68"/>
        <end position="77"/>
    </location>
</feature>
<evidence type="ECO:0000313" key="2">
    <source>
        <dbReference type="EMBL" id="OAG02330.1"/>
    </source>
</evidence>
<keyword evidence="3" id="KW-1185">Reference proteome</keyword>